<feature type="region of interest" description="Disordered" evidence="1">
    <location>
        <begin position="33"/>
        <end position="86"/>
    </location>
</feature>
<protein>
    <recommendedName>
        <fullName evidence="4">Transposase</fullName>
    </recommendedName>
</protein>
<organism evidence="2 3">
    <name type="scientific">Streptomyces lunalinharesii</name>
    <dbReference type="NCBI Taxonomy" id="333384"/>
    <lineage>
        <taxon>Bacteria</taxon>
        <taxon>Bacillati</taxon>
        <taxon>Actinomycetota</taxon>
        <taxon>Actinomycetes</taxon>
        <taxon>Kitasatosporales</taxon>
        <taxon>Streptomycetaceae</taxon>
        <taxon>Streptomyces</taxon>
    </lineage>
</organism>
<dbReference type="Proteomes" id="UP001500994">
    <property type="component" value="Unassembled WGS sequence"/>
</dbReference>
<accession>A0ABP6ETW9</accession>
<proteinExistence type="predicted"/>
<evidence type="ECO:0000256" key="1">
    <source>
        <dbReference type="SAM" id="MobiDB-lite"/>
    </source>
</evidence>
<reference evidence="3" key="1">
    <citation type="journal article" date="2019" name="Int. J. Syst. Evol. Microbiol.">
        <title>The Global Catalogue of Microorganisms (GCM) 10K type strain sequencing project: providing services to taxonomists for standard genome sequencing and annotation.</title>
        <authorList>
            <consortium name="The Broad Institute Genomics Platform"/>
            <consortium name="The Broad Institute Genome Sequencing Center for Infectious Disease"/>
            <person name="Wu L."/>
            <person name="Ma J."/>
        </authorList>
    </citation>
    <scope>NUCLEOTIDE SEQUENCE [LARGE SCALE GENOMIC DNA]</scope>
    <source>
        <strain evidence="3">JCM 16374</strain>
    </source>
</reference>
<keyword evidence="3" id="KW-1185">Reference proteome</keyword>
<comment type="caution">
    <text evidence="2">The sequence shown here is derived from an EMBL/GenBank/DDBJ whole genome shotgun (WGS) entry which is preliminary data.</text>
</comment>
<gene>
    <name evidence="2" type="ORF">GCM10009864_54310</name>
</gene>
<feature type="compositionally biased region" description="Polar residues" evidence="1">
    <location>
        <begin position="60"/>
        <end position="75"/>
    </location>
</feature>
<sequence>MLRRLCTARETKLQLGLSLARCAPEVEEPKITFGSEQEWQHRAPASGTGTDGSSLRMWTIQPSETHPRAPTQTTVAAGREWATSSS</sequence>
<evidence type="ECO:0000313" key="2">
    <source>
        <dbReference type="EMBL" id="GAA2676065.1"/>
    </source>
</evidence>
<evidence type="ECO:0000313" key="3">
    <source>
        <dbReference type="Proteomes" id="UP001500994"/>
    </source>
</evidence>
<name>A0ABP6ETW9_9ACTN</name>
<evidence type="ECO:0008006" key="4">
    <source>
        <dbReference type="Google" id="ProtNLM"/>
    </source>
</evidence>
<dbReference type="EMBL" id="BAAARK010000020">
    <property type="protein sequence ID" value="GAA2676065.1"/>
    <property type="molecule type" value="Genomic_DNA"/>
</dbReference>